<dbReference type="InterPro" id="IPR036873">
    <property type="entry name" value="Rhodanese-like_dom_sf"/>
</dbReference>
<dbReference type="PROSITE" id="PS50206">
    <property type="entry name" value="RHODANESE_3"/>
    <property type="match status" value="1"/>
</dbReference>
<dbReference type="Gene3D" id="3.30.70.100">
    <property type="match status" value="1"/>
</dbReference>
<feature type="domain" description="Rhodanese" evidence="1">
    <location>
        <begin position="239"/>
        <end position="328"/>
    </location>
</feature>
<dbReference type="Pfam" id="PF00581">
    <property type="entry name" value="Rhodanese"/>
    <property type="match status" value="1"/>
</dbReference>
<dbReference type="PANTHER" id="PTHR43268">
    <property type="entry name" value="THIOSULFATE SULFURTRANSFERASE/RHODANESE-LIKE DOMAIN-CONTAINING PROTEIN 2"/>
    <property type="match status" value="1"/>
</dbReference>
<evidence type="ECO:0000259" key="1">
    <source>
        <dbReference type="PROSITE" id="PS50206"/>
    </source>
</evidence>
<name>A0A1X2G2R0_9FUNG</name>
<dbReference type="SMART" id="SM00450">
    <property type="entry name" value="RHOD"/>
    <property type="match status" value="1"/>
</dbReference>
<dbReference type="InterPro" id="IPR022111">
    <property type="entry name" value="Rhodanese_C"/>
</dbReference>
<proteinExistence type="predicted"/>
<evidence type="ECO:0000313" key="3">
    <source>
        <dbReference type="Proteomes" id="UP000242146"/>
    </source>
</evidence>
<accession>A0A1X2G2R0</accession>
<dbReference type="EMBL" id="MCGT01000059">
    <property type="protein sequence ID" value="ORX43019.1"/>
    <property type="molecule type" value="Genomic_DNA"/>
</dbReference>
<dbReference type="STRING" id="101127.A0A1X2G2R0"/>
<dbReference type="InterPro" id="IPR001763">
    <property type="entry name" value="Rhodanese-like_dom"/>
</dbReference>
<dbReference type="Pfam" id="PF17773">
    <property type="entry name" value="UPF0176_N"/>
    <property type="match status" value="1"/>
</dbReference>
<dbReference type="Gene3D" id="3.40.250.10">
    <property type="entry name" value="Rhodanese-like domain"/>
    <property type="match status" value="1"/>
</dbReference>
<evidence type="ECO:0000313" key="2">
    <source>
        <dbReference type="EMBL" id="ORX43019.1"/>
    </source>
</evidence>
<dbReference type="InterPro" id="IPR020936">
    <property type="entry name" value="TrhO"/>
</dbReference>
<dbReference type="SUPFAM" id="SSF52821">
    <property type="entry name" value="Rhodanese/Cell cycle control phosphatase"/>
    <property type="match status" value="1"/>
</dbReference>
<comment type="caution">
    <text evidence="2">The sequence shown here is derived from an EMBL/GenBank/DDBJ whole genome shotgun (WGS) entry which is preliminary data.</text>
</comment>
<sequence length="426" mass="48696">MLPARKWKRQALRQFCYDKRTQPDQWKCCGTLYDSKASLGRHIHQHHPQDLLQLEQQLAAQHDLHDTQSVPSNQNLYGRRVEKGSSDAIDLTCACDPEQSRVILFYQYTKIDDPNRLAEQHGKFCGPAGWDLTGKVRISHEGVNATLAGSSSNIESYMTWYECTQQLTWKTRSRDSFFKPSIGCRHVFDSLSIKWVDEICPLGQPSITLANVLQSSATGHSTHKLSPQQFHTMITAGQDHDDLLLLDTRNYYESKIGRFKGAVTPAIRKFSVFPSFTDRHRADWNGKTILTYCTGGIRCEKATAYLRSALSEDTKVYMLEGGIHEYLNWIETQPEIQDPLWQGKNYVFDARQRLGPPSLGVISHCQACRQPWDKYRKCDTPMCHLLVLVCDSCFQPGQCFCCHECQRSTSSPCQCERDRKAKELAM</sequence>
<keyword evidence="3" id="KW-1185">Reference proteome</keyword>
<dbReference type="Pfam" id="PF12368">
    <property type="entry name" value="Rhodanese_C"/>
    <property type="match status" value="1"/>
</dbReference>
<gene>
    <name evidence="2" type="ORF">DM01DRAFT_1411704</name>
</gene>
<dbReference type="Proteomes" id="UP000242146">
    <property type="component" value="Unassembled WGS sequence"/>
</dbReference>
<dbReference type="AlphaFoldDB" id="A0A1X2G2R0"/>
<dbReference type="PANTHER" id="PTHR43268:SF6">
    <property type="entry name" value="THIOSULFATE SULFURTRANSFERASE_RHODANESE-LIKE DOMAIN-CONTAINING PROTEIN 2"/>
    <property type="match status" value="1"/>
</dbReference>
<protein>
    <recommendedName>
        <fullName evidence="1">Rhodanese domain-containing protein</fullName>
    </recommendedName>
</protein>
<reference evidence="2 3" key="1">
    <citation type="submission" date="2016-07" db="EMBL/GenBank/DDBJ databases">
        <title>Pervasive Adenine N6-methylation of Active Genes in Fungi.</title>
        <authorList>
            <consortium name="DOE Joint Genome Institute"/>
            <person name="Mondo S.J."/>
            <person name="Dannebaum R.O."/>
            <person name="Kuo R.C."/>
            <person name="Labutti K."/>
            <person name="Haridas S."/>
            <person name="Kuo A."/>
            <person name="Salamov A."/>
            <person name="Ahrendt S.R."/>
            <person name="Lipzen A."/>
            <person name="Sullivan W."/>
            <person name="Andreopoulos W.B."/>
            <person name="Clum A."/>
            <person name="Lindquist E."/>
            <person name="Daum C."/>
            <person name="Ramamoorthy G.K."/>
            <person name="Gryganskyi A."/>
            <person name="Culley D."/>
            <person name="Magnuson J.K."/>
            <person name="James T.Y."/>
            <person name="O'Malley M.A."/>
            <person name="Stajich J.E."/>
            <person name="Spatafora J.W."/>
            <person name="Visel A."/>
            <person name="Grigoriev I.V."/>
        </authorList>
    </citation>
    <scope>NUCLEOTIDE SEQUENCE [LARGE SCALE GENOMIC DNA]</scope>
    <source>
        <strain evidence="2 3">NRRL 3301</strain>
    </source>
</reference>
<dbReference type="OrthoDB" id="25002at2759"/>
<organism evidence="2 3">
    <name type="scientific">Hesseltinella vesiculosa</name>
    <dbReference type="NCBI Taxonomy" id="101127"/>
    <lineage>
        <taxon>Eukaryota</taxon>
        <taxon>Fungi</taxon>
        <taxon>Fungi incertae sedis</taxon>
        <taxon>Mucoromycota</taxon>
        <taxon>Mucoromycotina</taxon>
        <taxon>Mucoromycetes</taxon>
        <taxon>Mucorales</taxon>
        <taxon>Cunninghamellaceae</taxon>
        <taxon>Hesseltinella</taxon>
    </lineage>
</organism>
<dbReference type="InterPro" id="IPR040503">
    <property type="entry name" value="TRHO_N"/>
</dbReference>